<feature type="non-terminal residue" evidence="2">
    <location>
        <position position="1"/>
    </location>
</feature>
<name>A0A6J4RJG6_9ACTN</name>
<organism evidence="2">
    <name type="scientific">uncultured Solirubrobacteraceae bacterium</name>
    <dbReference type="NCBI Taxonomy" id="1162706"/>
    <lineage>
        <taxon>Bacteria</taxon>
        <taxon>Bacillati</taxon>
        <taxon>Actinomycetota</taxon>
        <taxon>Thermoleophilia</taxon>
        <taxon>Solirubrobacterales</taxon>
        <taxon>Solirubrobacteraceae</taxon>
        <taxon>environmental samples</taxon>
    </lineage>
</organism>
<protein>
    <submittedName>
        <fullName evidence="2">Transcriptional regulator, CdaR-family</fullName>
    </submittedName>
</protein>
<dbReference type="EMBL" id="CADCVR010000002">
    <property type="protein sequence ID" value="CAA9472711.1"/>
    <property type="molecule type" value="Genomic_DNA"/>
</dbReference>
<reference evidence="2" key="1">
    <citation type="submission" date="2020-02" db="EMBL/GenBank/DDBJ databases">
        <authorList>
            <person name="Meier V. D."/>
        </authorList>
    </citation>
    <scope>NUCLEOTIDE SEQUENCE</scope>
    <source>
        <strain evidence="2">AVDCRST_MAG53</strain>
    </source>
</reference>
<feature type="non-terminal residue" evidence="2">
    <location>
        <position position="124"/>
    </location>
</feature>
<dbReference type="AlphaFoldDB" id="A0A6J4RJG6"/>
<feature type="region of interest" description="Disordered" evidence="1">
    <location>
        <begin position="1"/>
        <end position="69"/>
    </location>
</feature>
<proteinExistence type="predicted"/>
<evidence type="ECO:0000256" key="1">
    <source>
        <dbReference type="SAM" id="MobiDB-lite"/>
    </source>
</evidence>
<gene>
    <name evidence="2" type="ORF">AVDCRST_MAG53-16</name>
</gene>
<accession>A0A6J4RJG6</accession>
<feature type="region of interest" description="Disordered" evidence="1">
    <location>
        <begin position="91"/>
        <end position="124"/>
    </location>
</feature>
<evidence type="ECO:0000313" key="2">
    <source>
        <dbReference type="EMBL" id="CAA9472711.1"/>
    </source>
</evidence>
<feature type="compositionally biased region" description="Low complexity" evidence="1">
    <location>
        <begin position="91"/>
        <end position="108"/>
    </location>
</feature>
<feature type="compositionally biased region" description="Low complexity" evidence="1">
    <location>
        <begin position="56"/>
        <end position="68"/>
    </location>
</feature>
<feature type="compositionally biased region" description="Low complexity" evidence="1">
    <location>
        <begin position="22"/>
        <end position="48"/>
    </location>
</feature>
<sequence>HGRRSRRCKQDSSAAPTGSFWPTSTSSSCSSTARARPRRATSPTASSRRSTRSPRARAPGPRRPCAPGWITRGRCSRSAGCFRSIRRRSATASFACASSSGSSSTTPRRGSRSPWPFVRAAGRT</sequence>